<organism evidence="1 2">
    <name type="scientific">Burkholderia thailandensis</name>
    <dbReference type="NCBI Taxonomy" id="57975"/>
    <lineage>
        <taxon>Bacteria</taxon>
        <taxon>Pseudomonadati</taxon>
        <taxon>Pseudomonadota</taxon>
        <taxon>Betaproteobacteria</taxon>
        <taxon>Burkholderiales</taxon>
        <taxon>Burkholderiaceae</taxon>
        <taxon>Burkholderia</taxon>
        <taxon>pseudomallei group</taxon>
    </lineage>
</organism>
<comment type="caution">
    <text evidence="1">The sequence shown here is derived from an EMBL/GenBank/DDBJ whole genome shotgun (WGS) entry which is preliminary data.</text>
</comment>
<dbReference type="EMBL" id="QXCT01000001">
    <property type="protein sequence ID" value="MDW9253073.1"/>
    <property type="molecule type" value="Genomic_DNA"/>
</dbReference>
<dbReference type="Proteomes" id="UP001272137">
    <property type="component" value="Unassembled WGS sequence"/>
</dbReference>
<sequence>MGIEIRASNRHRIGCAQRRNARLREPRGAFMRSSCGLAALRPSCDLCAILRRRSRPP</sequence>
<name>A0AAW9CQA5_BURTH</name>
<evidence type="ECO:0000313" key="2">
    <source>
        <dbReference type="Proteomes" id="UP001272137"/>
    </source>
</evidence>
<reference evidence="1" key="1">
    <citation type="submission" date="2018-08" db="EMBL/GenBank/DDBJ databases">
        <title>Identification of Burkholderia cepacia strains that express a Burkholderia pseudomallei-like capsular polysaccharide.</title>
        <authorList>
            <person name="Burtnick M.N."/>
            <person name="Vongsouvath M."/>
            <person name="Newton P."/>
            <person name="Wuthiekanun V."/>
            <person name="Limmathurotsakul D."/>
            <person name="Brett P.J."/>
            <person name="Chantratita N."/>
            <person name="Dance D.A."/>
        </authorList>
    </citation>
    <scope>NUCLEOTIDE SEQUENCE</scope>
    <source>
        <strain evidence="1">SBXCC001</strain>
    </source>
</reference>
<proteinExistence type="predicted"/>
<accession>A0AAW9CQA5</accession>
<protein>
    <submittedName>
        <fullName evidence="1">Uncharacterized protein</fullName>
    </submittedName>
</protein>
<dbReference type="AlphaFoldDB" id="A0AAW9CQA5"/>
<evidence type="ECO:0000313" key="1">
    <source>
        <dbReference type="EMBL" id="MDW9253073.1"/>
    </source>
</evidence>
<gene>
    <name evidence="1" type="ORF">C7S16_6837</name>
</gene>